<dbReference type="InterPro" id="IPR054189">
    <property type="entry name" value="DUF6894"/>
</dbReference>
<evidence type="ECO:0000313" key="2">
    <source>
        <dbReference type="EMBL" id="KRR18299.1"/>
    </source>
</evidence>
<comment type="caution">
    <text evidence="2">The sequence shown here is derived from an EMBL/GenBank/DDBJ whole genome shotgun (WGS) entry which is preliminary data.</text>
</comment>
<feature type="domain" description="DUF6894" evidence="1">
    <location>
        <begin position="3"/>
        <end position="67"/>
    </location>
</feature>
<dbReference type="RefSeq" id="WP_057861654.1">
    <property type="nucleotide sequence ID" value="NZ_LLYB01000108.1"/>
</dbReference>
<dbReference type="Proteomes" id="UP000051660">
    <property type="component" value="Unassembled WGS sequence"/>
</dbReference>
<dbReference type="OrthoDB" id="8094360at2"/>
<evidence type="ECO:0000313" key="3">
    <source>
        <dbReference type="Proteomes" id="UP000051660"/>
    </source>
</evidence>
<organism evidence="2 3">
    <name type="scientific">Bradyrhizobium lablabi</name>
    <dbReference type="NCBI Taxonomy" id="722472"/>
    <lineage>
        <taxon>Bacteria</taxon>
        <taxon>Pseudomonadati</taxon>
        <taxon>Pseudomonadota</taxon>
        <taxon>Alphaproteobacteria</taxon>
        <taxon>Hyphomicrobiales</taxon>
        <taxon>Nitrobacteraceae</taxon>
        <taxon>Bradyrhizobium</taxon>
    </lineage>
</organism>
<proteinExistence type="predicted"/>
<gene>
    <name evidence="2" type="ORF">CQ14_40245</name>
</gene>
<name>A0A0R3ME95_9BRAD</name>
<dbReference type="EMBL" id="LLYB01000108">
    <property type="protein sequence ID" value="KRR18299.1"/>
    <property type="molecule type" value="Genomic_DNA"/>
</dbReference>
<dbReference type="AlphaFoldDB" id="A0A0R3ME95"/>
<accession>A0A0R3ME95</accession>
<evidence type="ECO:0000259" key="1">
    <source>
        <dbReference type="Pfam" id="PF21834"/>
    </source>
</evidence>
<dbReference type="Pfam" id="PF21834">
    <property type="entry name" value="DUF6894"/>
    <property type="match status" value="1"/>
</dbReference>
<protein>
    <recommendedName>
        <fullName evidence="1">DUF6894 domain-containing protein</fullName>
    </recommendedName>
</protein>
<reference evidence="2 3" key="1">
    <citation type="submission" date="2014-03" db="EMBL/GenBank/DDBJ databases">
        <title>Bradyrhizobium valentinum sp. nov., isolated from effective nodules of Lupinus mariae-josephae, a lupine endemic of basic-lime soils in Eastern Spain.</title>
        <authorList>
            <person name="Duran D."/>
            <person name="Rey L."/>
            <person name="Navarro A."/>
            <person name="Busquets A."/>
            <person name="Imperial J."/>
            <person name="Ruiz-Argueso T."/>
        </authorList>
    </citation>
    <scope>NUCLEOTIDE SEQUENCE [LARGE SCALE GENOMIC DNA]</scope>
    <source>
        <strain evidence="2 3">CCBAU 23086</strain>
    </source>
</reference>
<sequence length="78" mass="8785">MERYFFDIQSGREFFADEEGTRLPTHKAAEVEAMQTLLGITKGSVFLGERPDLAVEVRSATDRLFCVSIVHRNAGTKH</sequence>